<evidence type="ECO:0000313" key="3">
    <source>
        <dbReference type="Proteomes" id="UP000035648"/>
    </source>
</evidence>
<evidence type="ECO:0000256" key="1">
    <source>
        <dbReference type="SAM" id="Phobius"/>
    </source>
</evidence>
<proteinExistence type="predicted"/>
<feature type="transmembrane region" description="Helical" evidence="1">
    <location>
        <begin position="82"/>
        <end position="99"/>
    </location>
</feature>
<name>A0A0G4B4X9_9BACT</name>
<evidence type="ECO:0000313" key="2">
    <source>
        <dbReference type="EMBL" id="AKM82463.1"/>
    </source>
</evidence>
<keyword evidence="1" id="KW-0812">Transmembrane</keyword>
<organism evidence="2 3">
    <name type="scientific">Berkelbacteria bacterium GW2011_GWE1_39_12</name>
    <dbReference type="NCBI Taxonomy" id="1618337"/>
    <lineage>
        <taxon>Bacteria</taxon>
        <taxon>Candidatus Berkelbacteria</taxon>
    </lineage>
</organism>
<protein>
    <submittedName>
        <fullName evidence="2">Uncharacterized protein</fullName>
    </submittedName>
</protein>
<dbReference type="Proteomes" id="UP000035648">
    <property type="component" value="Chromosome"/>
</dbReference>
<keyword evidence="1" id="KW-0472">Membrane</keyword>
<gene>
    <name evidence="2" type="ORF">UT28_C0001G0664</name>
</gene>
<dbReference type="EMBL" id="CP011213">
    <property type="protein sequence ID" value="AKM82463.1"/>
    <property type="molecule type" value="Genomic_DNA"/>
</dbReference>
<accession>A0A0G4B4X9</accession>
<sequence>MSKKDKSKFKKQIKAQLLQEVSQASAQIQSIQSPQKAKEIAPENVAVGNGIVDKNITQKTSATALADSEFNLPQIRYDLKKTAIVVLFLTAIIVALYYLDLKYGILMNFGNWLFNYLNIH</sequence>
<dbReference type="AlphaFoldDB" id="A0A0G4B4X9"/>
<dbReference type="KEGG" id="bbgw:UT28_C0001G0664"/>
<reference evidence="2 3" key="1">
    <citation type="journal article" date="2015" name="Nature">
        <title>rRNA introns, odd ribosomes, and small enigmatic genomes across a large radiation of phyla.</title>
        <authorList>
            <person name="Brown C.T."/>
            <person name="Hug L.A."/>
            <person name="Thomas B.C."/>
            <person name="Sharon I."/>
            <person name="Castelle C.J."/>
            <person name="Singh A."/>
            <person name="Wilkins M.J."/>
            <person name="Williams K.H."/>
            <person name="Banfield J.F."/>
        </authorList>
    </citation>
    <scope>NUCLEOTIDE SEQUENCE [LARGE SCALE GENOMIC DNA]</scope>
</reference>
<keyword evidence="1" id="KW-1133">Transmembrane helix</keyword>